<dbReference type="InterPro" id="IPR004367">
    <property type="entry name" value="Cyclin_C-dom"/>
</dbReference>
<dbReference type="Proteomes" id="UP001058974">
    <property type="component" value="Chromosome 6"/>
</dbReference>
<dbReference type="InterPro" id="IPR013763">
    <property type="entry name" value="Cyclin-like_dom"/>
</dbReference>
<dbReference type="InterPro" id="IPR006671">
    <property type="entry name" value="Cyclin_N"/>
</dbReference>
<dbReference type="Gramene" id="Psat06G0083300-T1">
    <property type="protein sequence ID" value="KAI5393879.1"/>
    <property type="gene ID" value="KIW84_060833"/>
</dbReference>
<protein>
    <recommendedName>
        <fullName evidence="6">B-like cyclin</fullName>
    </recommendedName>
</protein>
<dbReference type="SUPFAM" id="SSF47954">
    <property type="entry name" value="Cyclin-like"/>
    <property type="match status" value="2"/>
</dbReference>
<evidence type="ECO:0000256" key="1">
    <source>
        <dbReference type="ARBA" id="ARBA00006955"/>
    </source>
</evidence>
<evidence type="ECO:0000256" key="4">
    <source>
        <dbReference type="ARBA" id="ARBA00023127"/>
    </source>
</evidence>
<feature type="domain" description="Cyclin-like" evidence="8">
    <location>
        <begin position="199"/>
        <end position="283"/>
    </location>
</feature>
<evidence type="ECO:0000313" key="11">
    <source>
        <dbReference type="Proteomes" id="UP001058974"/>
    </source>
</evidence>
<dbReference type="FunFam" id="1.10.472.10:FF:000013">
    <property type="entry name" value="Cyclin A1"/>
    <property type="match status" value="1"/>
</dbReference>
<feature type="domain" description="Cyclin-like" evidence="8">
    <location>
        <begin position="296"/>
        <end position="384"/>
    </location>
</feature>
<dbReference type="Gene3D" id="1.10.472.10">
    <property type="entry name" value="Cyclin-like"/>
    <property type="match status" value="2"/>
</dbReference>
<keyword evidence="3" id="KW-0132">Cell division</keyword>
<dbReference type="InterPro" id="IPR039361">
    <property type="entry name" value="Cyclin"/>
</dbReference>
<dbReference type="InterPro" id="IPR036915">
    <property type="entry name" value="Cyclin-like_sf"/>
</dbReference>
<dbReference type="SMART" id="SM00385">
    <property type="entry name" value="CYCLIN"/>
    <property type="match status" value="2"/>
</dbReference>
<dbReference type="SMART" id="SM01332">
    <property type="entry name" value="Cyclin_C"/>
    <property type="match status" value="1"/>
</dbReference>
<evidence type="ECO:0000256" key="2">
    <source>
        <dbReference type="ARBA" id="ARBA00011177"/>
    </source>
</evidence>
<dbReference type="GO" id="GO:0051301">
    <property type="term" value="P:cell division"/>
    <property type="evidence" value="ECO:0007669"/>
    <property type="project" value="UniProtKB-KW"/>
</dbReference>
<feature type="domain" description="Cyclin C-terminal" evidence="9">
    <location>
        <begin position="292"/>
        <end position="416"/>
    </location>
</feature>
<dbReference type="Pfam" id="PF00134">
    <property type="entry name" value="Cyclin_N"/>
    <property type="match status" value="1"/>
</dbReference>
<comment type="similarity">
    <text evidence="1">Belongs to the cyclin family. Cyclin AB subfamily.</text>
</comment>
<dbReference type="PIRSF" id="PIRSF001771">
    <property type="entry name" value="Cyclin_A_B_D_E"/>
    <property type="match status" value="1"/>
</dbReference>
<comment type="subunit">
    <text evidence="2">Interacts with the CDC2 protein kinase to form a serine/threonine kinase holoenzyme complex also known as maturation promoting factor (MPF). The cyclin subunit imparts substrate specificity to the complex.</text>
</comment>
<evidence type="ECO:0000259" key="8">
    <source>
        <dbReference type="SMART" id="SM00385"/>
    </source>
</evidence>
<keyword evidence="11" id="KW-1185">Reference proteome</keyword>
<dbReference type="FunFam" id="1.10.472.10:FF:000167">
    <property type="entry name" value="Mitotic cyclin 6"/>
    <property type="match status" value="1"/>
</dbReference>
<dbReference type="PROSITE" id="PS00292">
    <property type="entry name" value="CYCLINS"/>
    <property type="match status" value="1"/>
</dbReference>
<dbReference type="InterPro" id="IPR048258">
    <property type="entry name" value="Cyclins_cyclin-box"/>
</dbReference>
<evidence type="ECO:0000313" key="10">
    <source>
        <dbReference type="EMBL" id="KAI5393879.1"/>
    </source>
</evidence>
<evidence type="ECO:0000256" key="5">
    <source>
        <dbReference type="ARBA" id="ARBA00023306"/>
    </source>
</evidence>
<dbReference type="OrthoDB" id="5590282at2759"/>
<dbReference type="AlphaFoldDB" id="A0A9D5A3C1"/>
<keyword evidence="4 7" id="KW-0195">Cyclin</keyword>
<dbReference type="PANTHER" id="PTHR10177">
    <property type="entry name" value="CYCLINS"/>
    <property type="match status" value="1"/>
</dbReference>
<evidence type="ECO:0000256" key="3">
    <source>
        <dbReference type="ARBA" id="ARBA00022618"/>
    </source>
</evidence>
<dbReference type="GO" id="GO:0016538">
    <property type="term" value="F:cyclin-dependent protein serine/threonine kinase regulator activity"/>
    <property type="evidence" value="ECO:0007669"/>
    <property type="project" value="InterPro"/>
</dbReference>
<evidence type="ECO:0000256" key="7">
    <source>
        <dbReference type="RuleBase" id="RU000383"/>
    </source>
</evidence>
<dbReference type="EMBL" id="JAMSHJ010000006">
    <property type="protein sequence ID" value="KAI5393879.1"/>
    <property type="molecule type" value="Genomic_DNA"/>
</dbReference>
<comment type="caution">
    <text evidence="10">The sequence shown here is derived from an EMBL/GenBank/DDBJ whole genome shotgun (WGS) entry which is preliminary data.</text>
</comment>
<name>A0A9D5A3C1_PEA</name>
<sequence length="422" mass="48235">MNKENVENVRVTRARARAMKASSTKEPAMVGLRDVTNISTKSSHNNKRLHTSNLQKNEVCKKRKTKVTSEDNAYLQVLTTKENAQTELAKDSSTSAITMKDSLQLKVQPYLVVPMLSMQDSVKSPIEDINLICEKLRTSVGFGVVDIDSEAKDSLVWTSYAPDIYYNIHVRECERRALADYMEKVQRDITPTMRGILVDWLVEVSDEYKLVPDTLYLTVNLIDRFLSCHVITRQRLQLLGVTCMLISSKYEEICAPRLEEFVTITDNTYSKKEMLKMEKEVLNVLQFQLSVPTIKTFLRRFIQAAQSSYKAAYPELEFMANYLAELTLVEYSFLQFRPSKIAASAVFLARWTLGQSEHPWNPTLEHYTNYKASELKTTVLALLDLQLNNTKGCGLNGVRDKYKQQTFKSVASFSPKPVEPLF</sequence>
<dbReference type="InterPro" id="IPR046965">
    <property type="entry name" value="Cyclin_A/B-like"/>
</dbReference>
<accession>A0A9D5A3C1</accession>
<dbReference type="CDD" id="cd20506">
    <property type="entry name" value="CYCLIN_AtCycA-like_rpt2"/>
    <property type="match status" value="1"/>
</dbReference>
<reference evidence="10 11" key="1">
    <citation type="journal article" date="2022" name="Nat. Genet.">
        <title>Improved pea reference genome and pan-genome highlight genomic features and evolutionary characteristics.</title>
        <authorList>
            <person name="Yang T."/>
            <person name="Liu R."/>
            <person name="Luo Y."/>
            <person name="Hu S."/>
            <person name="Wang D."/>
            <person name="Wang C."/>
            <person name="Pandey M.K."/>
            <person name="Ge S."/>
            <person name="Xu Q."/>
            <person name="Li N."/>
            <person name="Li G."/>
            <person name="Huang Y."/>
            <person name="Saxena R.K."/>
            <person name="Ji Y."/>
            <person name="Li M."/>
            <person name="Yan X."/>
            <person name="He Y."/>
            <person name="Liu Y."/>
            <person name="Wang X."/>
            <person name="Xiang C."/>
            <person name="Varshney R.K."/>
            <person name="Ding H."/>
            <person name="Gao S."/>
            <person name="Zong X."/>
        </authorList>
    </citation>
    <scope>NUCLEOTIDE SEQUENCE [LARGE SCALE GENOMIC DNA]</scope>
    <source>
        <strain evidence="10 11">cv. Zhongwan 6</strain>
    </source>
</reference>
<proteinExistence type="inferred from homology"/>
<keyword evidence="5" id="KW-0131">Cell cycle</keyword>
<evidence type="ECO:0000259" key="9">
    <source>
        <dbReference type="SMART" id="SM01332"/>
    </source>
</evidence>
<organism evidence="10 11">
    <name type="scientific">Pisum sativum</name>
    <name type="common">Garden pea</name>
    <name type="synonym">Lathyrus oleraceus</name>
    <dbReference type="NCBI Taxonomy" id="3888"/>
    <lineage>
        <taxon>Eukaryota</taxon>
        <taxon>Viridiplantae</taxon>
        <taxon>Streptophyta</taxon>
        <taxon>Embryophyta</taxon>
        <taxon>Tracheophyta</taxon>
        <taxon>Spermatophyta</taxon>
        <taxon>Magnoliopsida</taxon>
        <taxon>eudicotyledons</taxon>
        <taxon>Gunneridae</taxon>
        <taxon>Pentapetalae</taxon>
        <taxon>rosids</taxon>
        <taxon>fabids</taxon>
        <taxon>Fabales</taxon>
        <taxon>Fabaceae</taxon>
        <taxon>Papilionoideae</taxon>
        <taxon>50 kb inversion clade</taxon>
        <taxon>NPAAA clade</taxon>
        <taxon>Hologalegina</taxon>
        <taxon>IRL clade</taxon>
        <taxon>Fabeae</taxon>
        <taxon>Lathyrus</taxon>
    </lineage>
</organism>
<dbReference type="GO" id="GO:0044772">
    <property type="term" value="P:mitotic cell cycle phase transition"/>
    <property type="evidence" value="ECO:0007669"/>
    <property type="project" value="InterPro"/>
</dbReference>
<evidence type="ECO:0000256" key="6">
    <source>
        <dbReference type="ARBA" id="ARBA00032263"/>
    </source>
</evidence>
<gene>
    <name evidence="10" type="ORF">KIW84_060833</name>
</gene>
<dbReference type="Pfam" id="PF02984">
    <property type="entry name" value="Cyclin_C"/>
    <property type="match status" value="1"/>
</dbReference>